<dbReference type="InterPro" id="IPR016143">
    <property type="entry name" value="Citrate_synth-like_sm_a-sub"/>
</dbReference>
<dbReference type="NCBIfam" id="NF010637">
    <property type="entry name" value="PRK14034.1"/>
    <property type="match status" value="1"/>
</dbReference>
<evidence type="ECO:0000313" key="8">
    <source>
        <dbReference type="EMBL" id="MDO7906106.1"/>
    </source>
</evidence>
<keyword evidence="4 6" id="KW-0808">Transferase</keyword>
<dbReference type="InterPro" id="IPR024176">
    <property type="entry name" value="Citrate_synthase_bac-typ"/>
</dbReference>
<dbReference type="Gene3D" id="1.10.230.10">
    <property type="entry name" value="Cytochrome P450-Terp, domain 2"/>
    <property type="match status" value="1"/>
</dbReference>
<evidence type="ECO:0000256" key="6">
    <source>
        <dbReference type="PIRNR" id="PIRNR001369"/>
    </source>
</evidence>
<comment type="caution">
    <text evidence="8">The sequence shown here is derived from an EMBL/GenBank/DDBJ whole genome shotgun (WGS) entry which is preliminary data.</text>
</comment>
<dbReference type="InterPro" id="IPR016142">
    <property type="entry name" value="Citrate_synth-like_lrg_a-sub"/>
</dbReference>
<organism evidence="8 9">
    <name type="scientific">Paenibacillus lacisoli</name>
    <dbReference type="NCBI Taxonomy" id="3064525"/>
    <lineage>
        <taxon>Bacteria</taxon>
        <taxon>Bacillati</taxon>
        <taxon>Bacillota</taxon>
        <taxon>Bacilli</taxon>
        <taxon>Bacillales</taxon>
        <taxon>Paenibacillaceae</taxon>
        <taxon>Paenibacillus</taxon>
    </lineage>
</organism>
<comment type="pathway">
    <text evidence="1">Carbohydrate metabolism; tricarboxylic acid cycle.</text>
</comment>
<dbReference type="PANTHER" id="PTHR11739:SF4">
    <property type="entry name" value="CITRATE SYNTHASE, PEROXISOMAL"/>
    <property type="match status" value="1"/>
</dbReference>
<dbReference type="Gene3D" id="1.10.580.10">
    <property type="entry name" value="Citrate Synthase, domain 1"/>
    <property type="match status" value="1"/>
</dbReference>
<comment type="similarity">
    <text evidence="2 6 7">Belongs to the citrate synthase family.</text>
</comment>
<dbReference type="Pfam" id="PF00285">
    <property type="entry name" value="Citrate_synt"/>
    <property type="match status" value="1"/>
</dbReference>
<dbReference type="NCBIfam" id="TIGR01800">
    <property type="entry name" value="cit_synth_II"/>
    <property type="match status" value="1"/>
</dbReference>
<dbReference type="InterPro" id="IPR002020">
    <property type="entry name" value="Citrate_synthase"/>
</dbReference>
<dbReference type="GO" id="GO:0036440">
    <property type="term" value="F:citrate synthase activity"/>
    <property type="evidence" value="ECO:0007669"/>
    <property type="project" value="UniProtKB-EC"/>
</dbReference>
<evidence type="ECO:0000256" key="3">
    <source>
        <dbReference type="ARBA" id="ARBA00022532"/>
    </source>
</evidence>
<dbReference type="PRINTS" id="PR00143">
    <property type="entry name" value="CITRTSNTHASE"/>
</dbReference>
<dbReference type="EMBL" id="JAUQTB010000002">
    <property type="protein sequence ID" value="MDO7906106.1"/>
    <property type="molecule type" value="Genomic_DNA"/>
</dbReference>
<dbReference type="InterPro" id="IPR011278">
    <property type="entry name" value="2-MeCitrate/Citrate_synth_II"/>
</dbReference>
<comment type="catalytic activity">
    <reaction evidence="5">
        <text>oxaloacetate + acetyl-CoA + H2O = citrate + CoA + H(+)</text>
        <dbReference type="Rhea" id="RHEA:16845"/>
        <dbReference type="ChEBI" id="CHEBI:15377"/>
        <dbReference type="ChEBI" id="CHEBI:15378"/>
        <dbReference type="ChEBI" id="CHEBI:16452"/>
        <dbReference type="ChEBI" id="CHEBI:16947"/>
        <dbReference type="ChEBI" id="CHEBI:57287"/>
        <dbReference type="ChEBI" id="CHEBI:57288"/>
        <dbReference type="EC" id="2.3.3.16"/>
    </reaction>
</comment>
<evidence type="ECO:0000256" key="4">
    <source>
        <dbReference type="ARBA" id="ARBA00022679"/>
    </source>
</evidence>
<dbReference type="CDD" id="cd06110">
    <property type="entry name" value="BSuCS-II_like"/>
    <property type="match status" value="1"/>
</dbReference>
<dbReference type="Proteomes" id="UP001240171">
    <property type="component" value="Unassembled WGS sequence"/>
</dbReference>
<dbReference type="PANTHER" id="PTHR11739">
    <property type="entry name" value="CITRATE SYNTHASE"/>
    <property type="match status" value="1"/>
</dbReference>
<name>A0ABT9CA34_9BACL</name>
<reference evidence="8 9" key="1">
    <citation type="submission" date="2023-07" db="EMBL/GenBank/DDBJ databases">
        <title>Paenibacillus sp. JX-17 nov. isolated from soil.</title>
        <authorList>
            <person name="Wan Y."/>
            <person name="Liu B."/>
        </authorList>
    </citation>
    <scope>NUCLEOTIDE SEQUENCE [LARGE SCALE GENOMIC DNA]</scope>
    <source>
        <strain evidence="8 9">JX-17</strain>
    </source>
</reference>
<keyword evidence="3" id="KW-0816">Tricarboxylic acid cycle</keyword>
<dbReference type="PROSITE" id="PS00480">
    <property type="entry name" value="CITRATE_SYNTHASE"/>
    <property type="match status" value="1"/>
</dbReference>
<dbReference type="InterPro" id="IPR019810">
    <property type="entry name" value="Citrate_synthase_AS"/>
</dbReference>
<dbReference type="SUPFAM" id="SSF48256">
    <property type="entry name" value="Citrate synthase"/>
    <property type="match status" value="1"/>
</dbReference>
<proteinExistence type="inferred from homology"/>
<dbReference type="RefSeq" id="WP_305023280.1">
    <property type="nucleotide sequence ID" value="NZ_JAUQTB010000002.1"/>
</dbReference>
<dbReference type="InterPro" id="IPR036969">
    <property type="entry name" value="Citrate_synthase_sf"/>
</dbReference>
<evidence type="ECO:0000256" key="1">
    <source>
        <dbReference type="ARBA" id="ARBA00005163"/>
    </source>
</evidence>
<sequence>MTATKGLEGIVAAESSISSIIDGVLTYRGYNIDDLAEQAEFEEVAYLLWHGSLPNREQLDQLHKQLSDSAKLPDGLISQMKLYPKEMNTMAALRSAVSSLALYDPEADDMSREANERKAVLLQAQLPSIVAAIARIKSGQEPVAPKEGVSIAENFLYMLTGEAPEEIAVKAFNQALVLHADHELNASTFAARVTVATLSDIYSGVTSAIGALKGPLHGGANEAVANMLYEIGSLDETDGYIQKKLDNRDKIMGFGHRVYKNGDPRAKHLQKMSRELCELNNDTSMYDMSVRIEELVTGQKGLKPNVDFYSASVYTQLGIEREVFTPIFAISRVSGWTAHILEQYENNRIIRPRAEYTGPANQRYIPVDLR</sequence>
<gene>
    <name evidence="8" type="primary">citZ</name>
    <name evidence="8" type="ORF">Q5741_06695</name>
</gene>
<evidence type="ECO:0000313" key="9">
    <source>
        <dbReference type="Proteomes" id="UP001240171"/>
    </source>
</evidence>
<dbReference type="PIRSF" id="PIRSF001369">
    <property type="entry name" value="Citrate_synth"/>
    <property type="match status" value="1"/>
</dbReference>
<accession>A0ABT9CA34</accession>
<evidence type="ECO:0000256" key="7">
    <source>
        <dbReference type="RuleBase" id="RU003406"/>
    </source>
</evidence>
<evidence type="ECO:0000256" key="2">
    <source>
        <dbReference type="ARBA" id="ARBA00010566"/>
    </source>
</evidence>
<evidence type="ECO:0000256" key="5">
    <source>
        <dbReference type="ARBA" id="ARBA00049288"/>
    </source>
</evidence>
<keyword evidence="8" id="KW-0012">Acyltransferase</keyword>
<keyword evidence="9" id="KW-1185">Reference proteome</keyword>
<protein>
    <recommendedName>
        <fullName evidence="6">Citrate synthase</fullName>
    </recommendedName>
</protein>